<proteinExistence type="predicted"/>
<protein>
    <recommendedName>
        <fullName evidence="3">Reverse transcriptase Ty1/copia-type domain-containing protein</fullName>
    </recommendedName>
</protein>
<dbReference type="EMBL" id="QCYG01000022">
    <property type="protein sequence ID" value="PVA05185.1"/>
    <property type="molecule type" value="Genomic_DNA"/>
</dbReference>
<feature type="non-terminal residue" evidence="1">
    <location>
        <position position="208"/>
    </location>
</feature>
<evidence type="ECO:0000313" key="2">
    <source>
        <dbReference type="Proteomes" id="UP000244817"/>
    </source>
</evidence>
<dbReference type="Proteomes" id="UP000244817">
    <property type="component" value="Unassembled WGS sequence"/>
</dbReference>
<dbReference type="CDD" id="cd09272">
    <property type="entry name" value="RNase_HI_RT_Ty1"/>
    <property type="match status" value="1"/>
</dbReference>
<dbReference type="AlphaFoldDB" id="A0A2T7FSQ4"/>
<reference evidence="1 2" key="1">
    <citation type="submission" date="2018-04" db="EMBL/GenBank/DDBJ databases">
        <title>Pelagivirga bohaiensis gen. nov., sp. nov., a bacterium isolated from the Bohai Sea.</title>
        <authorList>
            <person name="Ji X."/>
        </authorList>
    </citation>
    <scope>NUCLEOTIDE SEQUENCE [LARGE SCALE GENOMIC DNA]</scope>
    <source>
        <strain evidence="1 2">BH-SD16</strain>
    </source>
</reference>
<organism evidence="1 2">
    <name type="scientific">Thalassorhabdomicrobium marinisediminis</name>
    <dbReference type="NCBI Taxonomy" id="2170577"/>
    <lineage>
        <taxon>Bacteria</taxon>
        <taxon>Pseudomonadati</taxon>
        <taxon>Pseudomonadota</taxon>
        <taxon>Alphaproteobacteria</taxon>
        <taxon>Rhodobacterales</taxon>
        <taxon>Paracoccaceae</taxon>
        <taxon>Thalassorhabdomicrobium</taxon>
    </lineage>
</organism>
<sequence length="208" mass="22892">MEVWQSADGIFLGQGKYAVEILKRFGMMDCKAMASNLKLLCDASSEPVDVTMYRQMIGSLMYLTNTRPDICFAVNTLSQFLTDPRGVHLVAVKHILRYLKGTVDYGLKYDANQKFNLQGYVDSDWAGSAADRKSTSGCCFSMGSGVISWFSRKQSCVALSTAEAEYVAACSASCEAVWLRKLLSELFDLPLDATGIFCDNQSCGKLSE</sequence>
<accession>A0A2T7FSQ4</accession>
<dbReference type="PANTHER" id="PTHR11439">
    <property type="entry name" value="GAG-POL-RELATED RETROTRANSPOSON"/>
    <property type="match status" value="1"/>
</dbReference>
<comment type="caution">
    <text evidence="1">The sequence shown here is derived from an EMBL/GenBank/DDBJ whole genome shotgun (WGS) entry which is preliminary data.</text>
</comment>
<evidence type="ECO:0000313" key="1">
    <source>
        <dbReference type="EMBL" id="PVA05185.1"/>
    </source>
</evidence>
<dbReference type="RefSeq" id="WP_206749376.1">
    <property type="nucleotide sequence ID" value="NZ_QCYG01000022.1"/>
</dbReference>
<dbReference type="PANTHER" id="PTHR11439:SF483">
    <property type="entry name" value="PEPTIDE SYNTHASE GLIP-LIKE, PUTATIVE (AFU_ORTHOLOGUE AFUA_3G12920)-RELATED"/>
    <property type="match status" value="1"/>
</dbReference>
<gene>
    <name evidence="1" type="ORF">DC363_16545</name>
</gene>
<evidence type="ECO:0008006" key="3">
    <source>
        <dbReference type="Google" id="ProtNLM"/>
    </source>
</evidence>
<keyword evidence="2" id="KW-1185">Reference proteome</keyword>
<name>A0A2T7FSQ4_9RHOB</name>